<gene>
    <name evidence="2" type="ORF">UJA718_LOCUS36550</name>
</gene>
<feature type="region of interest" description="Disordered" evidence="1">
    <location>
        <begin position="1"/>
        <end position="36"/>
    </location>
</feature>
<dbReference type="EMBL" id="CAJOBP010035361">
    <property type="protein sequence ID" value="CAF4707321.1"/>
    <property type="molecule type" value="Genomic_DNA"/>
</dbReference>
<feature type="compositionally biased region" description="Low complexity" evidence="1">
    <location>
        <begin position="230"/>
        <end position="243"/>
    </location>
</feature>
<keyword evidence="3" id="KW-1185">Reference proteome</keyword>
<organism evidence="2 3">
    <name type="scientific">Rotaria socialis</name>
    <dbReference type="NCBI Taxonomy" id="392032"/>
    <lineage>
        <taxon>Eukaryota</taxon>
        <taxon>Metazoa</taxon>
        <taxon>Spiralia</taxon>
        <taxon>Gnathifera</taxon>
        <taxon>Rotifera</taxon>
        <taxon>Eurotatoria</taxon>
        <taxon>Bdelloidea</taxon>
        <taxon>Philodinida</taxon>
        <taxon>Philodinidae</taxon>
        <taxon>Rotaria</taxon>
    </lineage>
</organism>
<dbReference type="Proteomes" id="UP000663873">
    <property type="component" value="Unassembled WGS sequence"/>
</dbReference>
<reference evidence="2" key="1">
    <citation type="submission" date="2021-02" db="EMBL/GenBank/DDBJ databases">
        <authorList>
            <person name="Nowell W R."/>
        </authorList>
    </citation>
    <scope>NUCLEOTIDE SEQUENCE</scope>
</reference>
<sequence length="300" mass="33924">IVNIQRGATSKNRISKRSTTNKKQNKRNSSKTPVQYHSESILQQNPSSPMNLFAESISGLLENLDQELLASNFLLHTSSNDLLLDENNSITSSNTNVMQTSDHIDLRHIGNTNIQHQETYHSATSMPTLDEFNNQLENDTILITQSRNGLHTVHGYNVENEHITSFMSEEDMRFVEMNFDENIFLKQFDLEDPGIKQSVHSDQNLFASILTNNNHNNNNNNNDLSQIQQSQINEQSENRQNQSLPHPAYPGSSLVNNNIFTTVVQLGSQRQALKLNAFNNNNNNSDSTISLLPEEGFQLT</sequence>
<evidence type="ECO:0000313" key="2">
    <source>
        <dbReference type="EMBL" id="CAF4707321.1"/>
    </source>
</evidence>
<feature type="compositionally biased region" description="Polar residues" evidence="1">
    <location>
        <begin position="1"/>
        <end position="12"/>
    </location>
</feature>
<protein>
    <submittedName>
        <fullName evidence="2">Uncharacterized protein</fullName>
    </submittedName>
</protein>
<proteinExistence type="predicted"/>
<evidence type="ECO:0000256" key="1">
    <source>
        <dbReference type="SAM" id="MobiDB-lite"/>
    </source>
</evidence>
<feature type="region of interest" description="Disordered" evidence="1">
    <location>
        <begin position="279"/>
        <end position="300"/>
    </location>
</feature>
<comment type="caution">
    <text evidence="2">The sequence shown here is derived from an EMBL/GenBank/DDBJ whole genome shotgun (WGS) entry which is preliminary data.</text>
</comment>
<name>A0A821IMY6_9BILA</name>
<evidence type="ECO:0000313" key="3">
    <source>
        <dbReference type="Proteomes" id="UP000663873"/>
    </source>
</evidence>
<feature type="region of interest" description="Disordered" evidence="1">
    <location>
        <begin position="230"/>
        <end position="251"/>
    </location>
</feature>
<dbReference type="AlphaFoldDB" id="A0A821IMY6"/>
<accession>A0A821IMY6</accession>
<feature type="compositionally biased region" description="Basic residues" evidence="1">
    <location>
        <begin position="13"/>
        <end position="29"/>
    </location>
</feature>
<feature type="non-terminal residue" evidence="2">
    <location>
        <position position="1"/>
    </location>
</feature>